<keyword evidence="3" id="KW-1185">Reference proteome</keyword>
<dbReference type="Gene3D" id="3.90.25.10">
    <property type="entry name" value="UDP-galactose 4-epimerase, domain 1"/>
    <property type="match status" value="1"/>
</dbReference>
<organism evidence="2 3">
    <name type="scientific">Propionibacterium cyclohexanicum</name>
    <dbReference type="NCBI Taxonomy" id="64702"/>
    <lineage>
        <taxon>Bacteria</taxon>
        <taxon>Bacillati</taxon>
        <taxon>Actinomycetota</taxon>
        <taxon>Actinomycetes</taxon>
        <taxon>Propionibacteriales</taxon>
        <taxon>Propionibacteriaceae</taxon>
        <taxon>Propionibacterium</taxon>
    </lineage>
</organism>
<dbReference type="Pfam" id="PF13460">
    <property type="entry name" value="NAD_binding_10"/>
    <property type="match status" value="1"/>
</dbReference>
<evidence type="ECO:0000259" key="1">
    <source>
        <dbReference type="Pfam" id="PF13460"/>
    </source>
</evidence>
<proteinExistence type="predicted"/>
<dbReference type="STRING" id="64702.SAMN05443377_10683"/>
<dbReference type="PANTHER" id="PTHR47129">
    <property type="entry name" value="QUINONE OXIDOREDUCTASE 2"/>
    <property type="match status" value="1"/>
</dbReference>
<accession>A0A1H9RAH6</accession>
<dbReference type="Gene3D" id="3.40.50.720">
    <property type="entry name" value="NAD(P)-binding Rossmann-like Domain"/>
    <property type="match status" value="1"/>
</dbReference>
<protein>
    <submittedName>
        <fullName evidence="2">NAD(P)H dehydrogenase (Quinone)</fullName>
    </submittedName>
</protein>
<feature type="domain" description="NAD(P)-binding" evidence="1">
    <location>
        <begin position="3"/>
        <end position="151"/>
    </location>
</feature>
<dbReference type="InterPro" id="IPR036291">
    <property type="entry name" value="NAD(P)-bd_dom_sf"/>
</dbReference>
<dbReference type="InterPro" id="IPR052718">
    <property type="entry name" value="NmrA-type_oxidoreductase"/>
</dbReference>
<dbReference type="InterPro" id="IPR016040">
    <property type="entry name" value="NAD(P)-bd_dom"/>
</dbReference>
<dbReference type="SUPFAM" id="SSF51735">
    <property type="entry name" value="NAD(P)-binding Rossmann-fold domains"/>
    <property type="match status" value="1"/>
</dbReference>
<evidence type="ECO:0000313" key="2">
    <source>
        <dbReference type="EMBL" id="SER69658.1"/>
    </source>
</evidence>
<dbReference type="PANTHER" id="PTHR47129:SF1">
    <property type="entry name" value="NMRA-LIKE DOMAIN-CONTAINING PROTEIN"/>
    <property type="match status" value="1"/>
</dbReference>
<name>A0A1H9RAH6_9ACTN</name>
<reference evidence="2 3" key="1">
    <citation type="submission" date="2016-10" db="EMBL/GenBank/DDBJ databases">
        <authorList>
            <person name="de Groot N.N."/>
        </authorList>
    </citation>
    <scope>NUCLEOTIDE SEQUENCE [LARGE SCALE GENOMIC DNA]</scope>
    <source>
        <strain evidence="2 3">DSM 16859</strain>
    </source>
</reference>
<sequence length="254" mass="27039">MGRLTEFADQGVEILAVDYEDPATIDSALDGAEKVLLISGSDLSKRAEQHRRVIDSVKRHGVGQLVYTSVLRATETTLAIGPDHVATEKHILESGLPYTLLRNGWYTENYAGSVLGAAQSGVILGSAGQGKISSAARADFAEAAAVVLTTPGHEGKTYELGGHPDWTLPELAEVTSELLGRSVVYRDLTSEEHRKALEEAGMADAADFAVGLDADTKAGQLFTESQDLQRLLGHPSTPLIDALRPIAEQAASQH</sequence>
<evidence type="ECO:0000313" key="3">
    <source>
        <dbReference type="Proteomes" id="UP000198815"/>
    </source>
</evidence>
<dbReference type="AlphaFoldDB" id="A0A1H9RAH6"/>
<dbReference type="EMBL" id="FOGZ01000006">
    <property type="protein sequence ID" value="SER69658.1"/>
    <property type="molecule type" value="Genomic_DNA"/>
</dbReference>
<dbReference type="Proteomes" id="UP000198815">
    <property type="component" value="Unassembled WGS sequence"/>
</dbReference>
<gene>
    <name evidence="2" type="ORF">SAMN05443377_10683</name>
</gene>